<dbReference type="EMBL" id="LT671823">
    <property type="protein sequence ID" value="SHO77387.1"/>
    <property type="molecule type" value="Genomic_DNA"/>
</dbReference>
<keyword evidence="5" id="KW-0067">ATP-binding</keyword>
<keyword evidence="3" id="KW-0547">Nucleotide-binding</keyword>
<dbReference type="Pfam" id="PF20143">
    <property type="entry name" value="NAD_kinase_C"/>
    <property type="match status" value="1"/>
</dbReference>
<dbReference type="InterPro" id="IPR002504">
    <property type="entry name" value="NADK"/>
</dbReference>
<dbReference type="GO" id="GO:0003951">
    <property type="term" value="F:NAD+ kinase activity"/>
    <property type="evidence" value="ECO:0007669"/>
    <property type="project" value="InterPro"/>
</dbReference>
<sequence>MWGHCERFASSNRVLRTAASINKKTKASWSLAPYSTGSSSLRALPEKSPIRFWPGSASESQQLPPTSSTSTSASDRIKKCGVHPCTWAHPPKNVLIVQKKGDRRVTHSVRDIILHMQSRYPKINIIVEYHVWELLGTQFPSLVPFQESEQSLLSRKIDFVITVGGDGSILHVSSLFDQHPVPPVLSFSMGTLGFLLPYEISSFQDAIADVIHSRFFLQLRMRMCMTLWGEKPDHCLWLPGEQRCRELHFMNEVVLHRGREPHMTTLDAFVNGEHLTRTVADGLIVSTPTGSTAYSLSAGGPIVHPSVSTMLMTPISPRSLSFRTILLPGNAQVQLFVSPSSRSPAEVHVDGRTVFTLSPKESVQVNMSQYPLPCVSFTPEINTERRSGLGSTATKGDIIYDDWVHDINTRLQFNASFHPRGGFGAKGHAEDTYFQNIRETLQKNQSRRG</sequence>
<evidence type="ECO:0000256" key="8">
    <source>
        <dbReference type="SAM" id="MobiDB-lite"/>
    </source>
</evidence>
<keyword evidence="7" id="KW-0520">NAD</keyword>
<dbReference type="InterPro" id="IPR017438">
    <property type="entry name" value="ATP-NAD_kinase_N"/>
</dbReference>
<dbReference type="PANTHER" id="PTHR20275:SF26">
    <property type="entry name" value="NADH KINASE POS5, MITOCHONDRIAL"/>
    <property type="match status" value="1"/>
</dbReference>
<evidence type="ECO:0000256" key="4">
    <source>
        <dbReference type="ARBA" id="ARBA00022777"/>
    </source>
</evidence>
<evidence type="ECO:0000256" key="1">
    <source>
        <dbReference type="ARBA" id="ARBA00010995"/>
    </source>
</evidence>
<comment type="similarity">
    <text evidence="1">Belongs to the NAD kinase family.</text>
</comment>
<dbReference type="VEuPathDB" id="FungiDB:MSYG_1727"/>
<dbReference type="GO" id="GO:0005524">
    <property type="term" value="F:ATP binding"/>
    <property type="evidence" value="ECO:0007669"/>
    <property type="project" value="UniProtKB-KW"/>
</dbReference>
<dbReference type="OMA" id="YFQNIRE"/>
<organism evidence="9 10">
    <name type="scientific">Malassezia sympodialis (strain ATCC 42132)</name>
    <name type="common">Atopic eczema-associated yeast</name>
    <dbReference type="NCBI Taxonomy" id="1230383"/>
    <lineage>
        <taxon>Eukaryota</taxon>
        <taxon>Fungi</taxon>
        <taxon>Dikarya</taxon>
        <taxon>Basidiomycota</taxon>
        <taxon>Ustilaginomycotina</taxon>
        <taxon>Malasseziomycetes</taxon>
        <taxon>Malasseziales</taxon>
        <taxon>Malasseziaceae</taxon>
        <taxon>Malassezia</taxon>
    </lineage>
</organism>
<feature type="region of interest" description="Disordered" evidence="8">
    <location>
        <begin position="54"/>
        <end position="75"/>
    </location>
</feature>
<name>A0A1M8A4Y3_MALS4</name>
<dbReference type="InterPro" id="IPR016064">
    <property type="entry name" value="NAD/diacylglycerol_kinase_sf"/>
</dbReference>
<dbReference type="OrthoDB" id="24581at2759"/>
<dbReference type="GO" id="GO:0006741">
    <property type="term" value="P:NADP+ biosynthetic process"/>
    <property type="evidence" value="ECO:0007669"/>
    <property type="project" value="InterPro"/>
</dbReference>
<keyword evidence="2" id="KW-0808">Transferase</keyword>
<protein>
    <submittedName>
        <fullName evidence="9">Similar to S.cerevisiae protein POS5 (Mitochondrial NADH kinase)</fullName>
    </submittedName>
</protein>
<dbReference type="HAMAP" id="MF_00361">
    <property type="entry name" value="NAD_kinase"/>
    <property type="match status" value="1"/>
</dbReference>
<evidence type="ECO:0000256" key="7">
    <source>
        <dbReference type="ARBA" id="ARBA00023027"/>
    </source>
</evidence>
<keyword evidence="6" id="KW-0521">NADP</keyword>
<dbReference type="Gene3D" id="2.60.200.30">
    <property type="entry name" value="Probable inorganic polyphosphate/atp-NAD kinase, domain 2"/>
    <property type="match status" value="1"/>
</dbReference>
<dbReference type="PANTHER" id="PTHR20275">
    <property type="entry name" value="NAD KINASE"/>
    <property type="match status" value="1"/>
</dbReference>
<dbReference type="FunFam" id="2.60.200.30:FF:000009">
    <property type="entry name" value="Poly(P)/ATP NAD kinase"/>
    <property type="match status" value="1"/>
</dbReference>
<dbReference type="AlphaFoldDB" id="A0A1M8A4Y3"/>
<evidence type="ECO:0000256" key="5">
    <source>
        <dbReference type="ARBA" id="ARBA00022840"/>
    </source>
</evidence>
<evidence type="ECO:0000256" key="3">
    <source>
        <dbReference type="ARBA" id="ARBA00022741"/>
    </source>
</evidence>
<keyword evidence="4 9" id="KW-0418">Kinase</keyword>
<proteinExistence type="inferred from homology"/>
<dbReference type="STRING" id="1230383.A0A1M8A4Y3"/>
<evidence type="ECO:0000256" key="2">
    <source>
        <dbReference type="ARBA" id="ARBA00022679"/>
    </source>
</evidence>
<dbReference type="Proteomes" id="UP000186303">
    <property type="component" value="Chromosome 3"/>
</dbReference>
<accession>A0A1M8A4Y3</accession>
<dbReference type="SUPFAM" id="SSF111331">
    <property type="entry name" value="NAD kinase/diacylglycerol kinase-like"/>
    <property type="match status" value="1"/>
</dbReference>
<dbReference type="InterPro" id="IPR017437">
    <property type="entry name" value="ATP-NAD_kinase_PpnK-typ_C"/>
</dbReference>
<reference evidence="10" key="1">
    <citation type="journal article" date="2017" name="Nucleic Acids Res.">
        <title>Proteogenomics produces comprehensive and highly accurate protein-coding gene annotation in a complete genome assembly of Malassezia sympodialis.</title>
        <authorList>
            <person name="Zhu Y."/>
            <person name="Engstroem P.G."/>
            <person name="Tellgren-Roth C."/>
            <person name="Baudo C.D."/>
            <person name="Kennell J.C."/>
            <person name="Sun S."/>
            <person name="Billmyre R.B."/>
            <person name="Schroeder M.S."/>
            <person name="Andersson A."/>
            <person name="Holm T."/>
            <person name="Sigurgeirsson B."/>
            <person name="Wu G."/>
            <person name="Sankaranarayanan S.R."/>
            <person name="Siddharthan R."/>
            <person name="Sanyal K."/>
            <person name="Lundeberg J."/>
            <person name="Nystedt B."/>
            <person name="Boekhout T."/>
            <person name="Dawson T.L. Jr."/>
            <person name="Heitman J."/>
            <person name="Scheynius A."/>
            <person name="Lehtioe J."/>
        </authorList>
    </citation>
    <scope>NUCLEOTIDE SEQUENCE [LARGE SCALE GENOMIC DNA]</scope>
    <source>
        <strain evidence="10">ATCC 42132</strain>
    </source>
</reference>
<evidence type="ECO:0000256" key="6">
    <source>
        <dbReference type="ARBA" id="ARBA00022857"/>
    </source>
</evidence>
<evidence type="ECO:0000313" key="10">
    <source>
        <dbReference type="Proteomes" id="UP000186303"/>
    </source>
</evidence>
<gene>
    <name evidence="9" type="ORF">MSYG_1727</name>
</gene>
<evidence type="ECO:0000313" key="9">
    <source>
        <dbReference type="EMBL" id="SHO77387.1"/>
    </source>
</evidence>
<keyword evidence="10" id="KW-1185">Reference proteome</keyword>
<dbReference type="GO" id="GO:0019674">
    <property type="term" value="P:NAD+ metabolic process"/>
    <property type="evidence" value="ECO:0007669"/>
    <property type="project" value="InterPro"/>
</dbReference>
<dbReference type="Gene3D" id="3.40.50.10330">
    <property type="entry name" value="Probable inorganic polyphosphate/atp-NAD kinase, domain 1"/>
    <property type="match status" value="1"/>
</dbReference>
<dbReference type="Pfam" id="PF01513">
    <property type="entry name" value="NAD_kinase"/>
    <property type="match status" value="1"/>
</dbReference>